<evidence type="ECO:0000256" key="2">
    <source>
        <dbReference type="ARBA" id="ARBA00004138"/>
    </source>
</evidence>
<dbReference type="PRINTS" id="PR00114">
    <property type="entry name" value="STPHPHTASE"/>
</dbReference>
<evidence type="ECO:0000256" key="3">
    <source>
        <dbReference type="ARBA" id="ARBA00004496"/>
    </source>
</evidence>
<dbReference type="PROSITE" id="PS00125">
    <property type="entry name" value="SER_THR_PHOSPHATASE"/>
    <property type="match status" value="1"/>
</dbReference>
<evidence type="ECO:0000256" key="7">
    <source>
        <dbReference type="ARBA" id="ARBA00023211"/>
    </source>
</evidence>
<comment type="caution">
    <text evidence="11">The sequence shown here is derived from an EMBL/GenBank/DDBJ whole genome shotgun (WGS) entry which is preliminary data.</text>
</comment>
<proteinExistence type="inferred from homology"/>
<dbReference type="InterPro" id="IPR006186">
    <property type="entry name" value="Ser/Thr-sp_prot-phosphatase"/>
</dbReference>
<comment type="similarity">
    <text evidence="9">Belongs to the PPP phosphatase family.</text>
</comment>
<evidence type="ECO:0000256" key="4">
    <source>
        <dbReference type="ARBA" id="ARBA00022490"/>
    </source>
</evidence>
<accession>A0A9P1BX56</accession>
<sequence>MEALVQTAVQFADANCAIFEPELGEHKLVYTQLHNDFKQLFEDRLNSFLASIGATPEAFYVAFQKAGHEGEVQTMAELMYTCLEYEFFCQIMCERKRELEAQHASGLLPETPAPGICGYAGHKDGYSGPGAPSVHGARLVLRTAAEACLPALRAQIEATDLLPQQALGALSFCCEVLNRILVNLEDPDAYAKFSKLKVTAVRKRLPRRSDLTEAVLLTIGFREAEEYFEWGPQSVEVGDYLELFAAVVKPQKGHQQICHSMTLTRKFRRVDGKPQEKSLELSQELSLERHLDLRRSDGNLGKKSLELLLERQLELRMIDRNLGKKSLELLLERQLELRMIDRNLGKKLLELLLERQLELRMIDRNLGKKLLELLLERQLELRMIDRNLGKKLLELSLEKQLELRRADRNPRKKSLELSLEKQLELRRADRNPRKKSLELSLENHLELRRVNRNSPKKLQEQLQRVKQLKQLRQHLQFGKEDAITNWAVLVGKALWCYMKGAGQVGQRQKLGLVSAAFNIGFGRCSGTTSVTCSMEVVKPGANRSRGKGALRRATAVVNQLKELVSRVGKEEDDVLDEEWDVDALSFLFSADYMDSLMILAGGASWSLRDDETVVQISQPCRVFGDIHGQLRDLLMFFHAFGLPSKTGPSFVFNGDFVDRGAHQLEVIGVLFALKIAFPKRVFLVRGNHEDAFMNRKYGFYECCMEQLGSFAEKAFSNVQKAFEWLPLACLIDGKILTVHGGIGDGKWTIDELACVKRPLNSEVFLETNNRWLYNILWSDPIPDDNGGTNLFGVHSSPRTASAVNFGWNITKTFCAMNGIDVIVRSHQCVEEGRGFEVMHDQHLVRVFSARDYEGHRNDASIISIRKDRTSLNRVQLVLRMHGLRSLVRLENEVSQMSLGPNDEA</sequence>
<dbReference type="EC" id="3.1.3.16" evidence="9"/>
<feature type="domain" description="Serine/threonine specific protein phosphatases" evidence="10">
    <location>
        <begin position="684"/>
        <end position="689"/>
    </location>
</feature>
<evidence type="ECO:0000256" key="6">
    <source>
        <dbReference type="ARBA" id="ARBA00023069"/>
    </source>
</evidence>
<dbReference type="AlphaFoldDB" id="A0A9P1BX56"/>
<gene>
    <name evidence="11" type="ORF">C1SCF055_LOCUS8670</name>
</gene>
<comment type="subcellular location">
    <subcellularLocation>
        <location evidence="2">Cell projection</location>
        <location evidence="2">Cilium</location>
    </subcellularLocation>
    <subcellularLocation>
        <location evidence="3">Cytoplasm</location>
    </subcellularLocation>
</comment>
<evidence type="ECO:0000313" key="13">
    <source>
        <dbReference type="Proteomes" id="UP001152797"/>
    </source>
</evidence>
<comment type="cofactor">
    <cofactor evidence="1">
        <name>Mn(2+)</name>
        <dbReference type="ChEBI" id="CHEBI:29035"/>
    </cofactor>
</comment>
<evidence type="ECO:0000313" key="11">
    <source>
        <dbReference type="EMBL" id="CAI3980817.1"/>
    </source>
</evidence>
<dbReference type="InterPro" id="IPR029052">
    <property type="entry name" value="Metallo-depent_PP-like"/>
</dbReference>
<organism evidence="11">
    <name type="scientific">Cladocopium goreaui</name>
    <dbReference type="NCBI Taxonomy" id="2562237"/>
    <lineage>
        <taxon>Eukaryota</taxon>
        <taxon>Sar</taxon>
        <taxon>Alveolata</taxon>
        <taxon>Dinophyceae</taxon>
        <taxon>Suessiales</taxon>
        <taxon>Symbiodiniaceae</taxon>
        <taxon>Cladocopium</taxon>
    </lineage>
</organism>
<dbReference type="InterPro" id="IPR051134">
    <property type="entry name" value="PPP_phosphatase"/>
</dbReference>
<evidence type="ECO:0000256" key="8">
    <source>
        <dbReference type="ARBA" id="ARBA00023273"/>
    </source>
</evidence>
<dbReference type="InterPro" id="IPR023379">
    <property type="entry name" value="BART_dom"/>
</dbReference>
<dbReference type="GO" id="GO:0005737">
    <property type="term" value="C:cytoplasm"/>
    <property type="evidence" value="ECO:0007669"/>
    <property type="project" value="UniProtKB-SubCell"/>
</dbReference>
<keyword evidence="6" id="KW-0969">Cilium</keyword>
<evidence type="ECO:0000256" key="9">
    <source>
        <dbReference type="RuleBase" id="RU004273"/>
    </source>
</evidence>
<dbReference type="EMBL" id="CAMXCT010000590">
    <property type="protein sequence ID" value="CAI3980817.1"/>
    <property type="molecule type" value="Genomic_DNA"/>
</dbReference>
<reference evidence="11" key="1">
    <citation type="submission" date="2022-10" db="EMBL/GenBank/DDBJ databases">
        <authorList>
            <person name="Chen Y."/>
            <person name="Dougan E. K."/>
            <person name="Chan C."/>
            <person name="Rhodes N."/>
            <person name="Thang M."/>
        </authorList>
    </citation>
    <scope>NUCLEOTIDE SEQUENCE</scope>
</reference>
<dbReference type="InterPro" id="IPR004843">
    <property type="entry name" value="Calcineurin-like_PHP"/>
</dbReference>
<dbReference type="Gene3D" id="3.60.21.10">
    <property type="match status" value="1"/>
</dbReference>
<dbReference type="Proteomes" id="UP001152797">
    <property type="component" value="Unassembled WGS sequence"/>
</dbReference>
<evidence type="ECO:0000256" key="5">
    <source>
        <dbReference type="ARBA" id="ARBA00022723"/>
    </source>
</evidence>
<dbReference type="GO" id="GO:0005929">
    <property type="term" value="C:cilium"/>
    <property type="evidence" value="ECO:0007669"/>
    <property type="project" value="UniProtKB-SubCell"/>
</dbReference>
<dbReference type="SUPFAM" id="SSF56300">
    <property type="entry name" value="Metallo-dependent phosphatases"/>
    <property type="match status" value="1"/>
</dbReference>
<comment type="catalytic activity">
    <reaction evidence="9">
        <text>O-phospho-L-threonyl-[protein] + H2O = L-threonyl-[protein] + phosphate</text>
        <dbReference type="Rhea" id="RHEA:47004"/>
        <dbReference type="Rhea" id="RHEA-COMP:11060"/>
        <dbReference type="Rhea" id="RHEA-COMP:11605"/>
        <dbReference type="ChEBI" id="CHEBI:15377"/>
        <dbReference type="ChEBI" id="CHEBI:30013"/>
        <dbReference type="ChEBI" id="CHEBI:43474"/>
        <dbReference type="ChEBI" id="CHEBI:61977"/>
        <dbReference type="EC" id="3.1.3.16"/>
    </reaction>
</comment>
<evidence type="ECO:0000313" key="12">
    <source>
        <dbReference type="EMBL" id="CAL4768129.1"/>
    </source>
</evidence>
<dbReference type="EMBL" id="CAMXCT020000590">
    <property type="protein sequence ID" value="CAL1134192.1"/>
    <property type="molecule type" value="Genomic_DNA"/>
</dbReference>
<dbReference type="Gene3D" id="1.20.1520.10">
    <property type="entry name" value="ADP-ribosylation factor-like 2-binding protein, domain"/>
    <property type="match status" value="1"/>
</dbReference>
<dbReference type="OrthoDB" id="442428at2759"/>
<keyword evidence="4" id="KW-0963">Cytoplasm</keyword>
<protein>
    <recommendedName>
        <fullName evidence="9">Serine/threonine-protein phosphatase</fullName>
        <ecNumber evidence="9">3.1.3.16</ecNumber>
    </recommendedName>
</protein>
<dbReference type="InterPro" id="IPR042541">
    <property type="entry name" value="BART_sf"/>
</dbReference>
<dbReference type="GO" id="GO:0046872">
    <property type="term" value="F:metal ion binding"/>
    <property type="evidence" value="ECO:0007669"/>
    <property type="project" value="UniProtKB-KW"/>
</dbReference>
<dbReference type="Pfam" id="PF11527">
    <property type="entry name" value="ARL2_Bind_BART"/>
    <property type="match status" value="1"/>
</dbReference>
<dbReference type="PANTHER" id="PTHR45668:SF5">
    <property type="entry name" value="SERINE_THREONINE-PROTEIN PHOSPHATASE 5"/>
    <property type="match status" value="1"/>
</dbReference>
<keyword evidence="9" id="KW-0378">Hydrolase</keyword>
<dbReference type="GO" id="GO:0004722">
    <property type="term" value="F:protein serine/threonine phosphatase activity"/>
    <property type="evidence" value="ECO:0007669"/>
    <property type="project" value="UniProtKB-EC"/>
</dbReference>
<dbReference type="SMART" id="SM00156">
    <property type="entry name" value="PP2Ac"/>
    <property type="match status" value="1"/>
</dbReference>
<keyword evidence="7" id="KW-0464">Manganese</keyword>
<dbReference type="PANTHER" id="PTHR45668">
    <property type="entry name" value="SERINE/THREONINE-PROTEIN PHOSPHATASE 5-RELATED"/>
    <property type="match status" value="1"/>
</dbReference>
<evidence type="ECO:0000259" key="10">
    <source>
        <dbReference type="PROSITE" id="PS00125"/>
    </source>
</evidence>
<dbReference type="EMBL" id="CAMXCT030000590">
    <property type="protein sequence ID" value="CAL4768129.1"/>
    <property type="molecule type" value="Genomic_DNA"/>
</dbReference>
<name>A0A9P1BX56_9DINO</name>
<keyword evidence="8" id="KW-0966">Cell projection</keyword>
<dbReference type="Pfam" id="PF00149">
    <property type="entry name" value="Metallophos"/>
    <property type="match status" value="1"/>
</dbReference>
<evidence type="ECO:0000256" key="1">
    <source>
        <dbReference type="ARBA" id="ARBA00001936"/>
    </source>
</evidence>
<reference evidence="12 13" key="2">
    <citation type="submission" date="2024-05" db="EMBL/GenBank/DDBJ databases">
        <authorList>
            <person name="Chen Y."/>
            <person name="Shah S."/>
            <person name="Dougan E. K."/>
            <person name="Thang M."/>
            <person name="Chan C."/>
        </authorList>
    </citation>
    <scope>NUCLEOTIDE SEQUENCE [LARGE SCALE GENOMIC DNA]</scope>
</reference>
<keyword evidence="5" id="KW-0479">Metal-binding</keyword>
<keyword evidence="13" id="KW-1185">Reference proteome</keyword>